<dbReference type="Gene3D" id="3.90.1590.10">
    <property type="entry name" value="glutathione-dependent formaldehyde- activating enzyme (gfa)"/>
    <property type="match status" value="1"/>
</dbReference>
<dbReference type="PANTHER" id="PTHR33337">
    <property type="entry name" value="GFA DOMAIN-CONTAINING PROTEIN"/>
    <property type="match status" value="1"/>
</dbReference>
<comment type="caution">
    <text evidence="1">The sequence shown here is derived from an EMBL/GenBank/DDBJ whole genome shotgun (WGS) entry which is preliminary data.</text>
</comment>
<evidence type="ECO:0000313" key="1">
    <source>
        <dbReference type="EMBL" id="KAK3943935.1"/>
    </source>
</evidence>
<protein>
    <submittedName>
        <fullName evidence="1">DUF636 domain protein</fullName>
    </submittedName>
</protein>
<organism evidence="1 2">
    <name type="scientific">Diplogelasinospora grovesii</name>
    <dbReference type="NCBI Taxonomy" id="303347"/>
    <lineage>
        <taxon>Eukaryota</taxon>
        <taxon>Fungi</taxon>
        <taxon>Dikarya</taxon>
        <taxon>Ascomycota</taxon>
        <taxon>Pezizomycotina</taxon>
        <taxon>Sordariomycetes</taxon>
        <taxon>Sordariomycetidae</taxon>
        <taxon>Sordariales</taxon>
        <taxon>Diplogelasinosporaceae</taxon>
        <taxon>Diplogelasinospora</taxon>
    </lineage>
</organism>
<dbReference type="Proteomes" id="UP001303473">
    <property type="component" value="Unassembled WGS sequence"/>
</dbReference>
<dbReference type="PANTHER" id="PTHR33337:SF40">
    <property type="entry name" value="CENP-V_GFA DOMAIN-CONTAINING PROTEIN-RELATED"/>
    <property type="match status" value="1"/>
</dbReference>
<name>A0AAN6NEE5_9PEZI</name>
<accession>A0AAN6NEE5</accession>
<proteinExistence type="predicted"/>
<dbReference type="InterPro" id="IPR011057">
    <property type="entry name" value="Mss4-like_sf"/>
</dbReference>
<gene>
    <name evidence="1" type="ORF">QBC46DRAFT_375797</name>
</gene>
<reference evidence="2" key="1">
    <citation type="journal article" date="2023" name="Mol. Phylogenet. Evol.">
        <title>Genome-scale phylogeny and comparative genomics of the fungal order Sordariales.</title>
        <authorList>
            <person name="Hensen N."/>
            <person name="Bonometti L."/>
            <person name="Westerberg I."/>
            <person name="Brannstrom I.O."/>
            <person name="Guillou S."/>
            <person name="Cros-Aarteil S."/>
            <person name="Calhoun S."/>
            <person name="Haridas S."/>
            <person name="Kuo A."/>
            <person name="Mondo S."/>
            <person name="Pangilinan J."/>
            <person name="Riley R."/>
            <person name="LaButti K."/>
            <person name="Andreopoulos B."/>
            <person name="Lipzen A."/>
            <person name="Chen C."/>
            <person name="Yan M."/>
            <person name="Daum C."/>
            <person name="Ng V."/>
            <person name="Clum A."/>
            <person name="Steindorff A."/>
            <person name="Ohm R.A."/>
            <person name="Martin F."/>
            <person name="Silar P."/>
            <person name="Natvig D.O."/>
            <person name="Lalanne C."/>
            <person name="Gautier V."/>
            <person name="Ament-Velasquez S.L."/>
            <person name="Kruys A."/>
            <person name="Hutchinson M.I."/>
            <person name="Powell A.J."/>
            <person name="Barry K."/>
            <person name="Miller A.N."/>
            <person name="Grigoriev I.V."/>
            <person name="Debuchy R."/>
            <person name="Gladieux P."/>
            <person name="Hiltunen Thoren M."/>
            <person name="Johannesson H."/>
        </authorList>
    </citation>
    <scope>NUCLEOTIDE SEQUENCE [LARGE SCALE GENOMIC DNA]</scope>
    <source>
        <strain evidence="2">CBS 340.73</strain>
    </source>
</reference>
<dbReference type="EMBL" id="MU853762">
    <property type="protein sequence ID" value="KAK3943935.1"/>
    <property type="molecule type" value="Genomic_DNA"/>
</dbReference>
<dbReference type="SUPFAM" id="SSF51316">
    <property type="entry name" value="Mss4-like"/>
    <property type="match status" value="1"/>
</dbReference>
<sequence>MGLLPASCHCGTVSFLISRPDPSISTLPHSNFPDLMLPYCRTSSSVISNHADEKWWIRGGTGGAKSRYLAGTCACRSCRLGSGFEIQTWAFVPRANILFGIPSTAGGGRTELKPLDFATLPRGVLQSYESSVGVIREFCGRCGATIFWHDKWRPDLIDVSVGLLRAPEGARAETWLEWWTDRVSFAEEAGNERAGSVMNWATTLIAYLEDGLKKRQEPCEDEDSLWAQTQRSC</sequence>
<evidence type="ECO:0000313" key="2">
    <source>
        <dbReference type="Proteomes" id="UP001303473"/>
    </source>
</evidence>
<dbReference type="AlphaFoldDB" id="A0AAN6NEE5"/>
<keyword evidence="2" id="KW-1185">Reference proteome</keyword>